<evidence type="ECO:0000256" key="5">
    <source>
        <dbReference type="ARBA" id="ARBA00023242"/>
    </source>
</evidence>
<dbReference type="GO" id="GO:0000981">
    <property type="term" value="F:DNA-binding transcription factor activity, RNA polymerase II-specific"/>
    <property type="evidence" value="ECO:0007669"/>
    <property type="project" value="InterPro"/>
</dbReference>
<dbReference type="PRINTS" id="PR00755">
    <property type="entry name" value="AFLATOXINBRP"/>
</dbReference>
<dbReference type="Proteomes" id="UP000782241">
    <property type="component" value="Unassembled WGS sequence"/>
</dbReference>
<dbReference type="PROSITE" id="PS50048">
    <property type="entry name" value="ZN2_CY6_FUNGAL_2"/>
    <property type="match status" value="1"/>
</dbReference>
<dbReference type="SMART" id="SM00066">
    <property type="entry name" value="GAL4"/>
    <property type="match status" value="1"/>
</dbReference>
<evidence type="ECO:0000259" key="8">
    <source>
        <dbReference type="PROSITE" id="PS50048"/>
    </source>
</evidence>
<dbReference type="EMBL" id="JAGPUO010000006">
    <property type="protein sequence ID" value="KAG5661879.1"/>
    <property type="molecule type" value="Genomic_DNA"/>
</dbReference>
<dbReference type="PANTHER" id="PTHR31465">
    <property type="entry name" value="PROTEIN RTA1-RELATED"/>
    <property type="match status" value="1"/>
</dbReference>
<keyword evidence="4 7" id="KW-0472">Membrane</keyword>
<dbReference type="Pfam" id="PF04479">
    <property type="entry name" value="RTA1"/>
    <property type="match status" value="1"/>
</dbReference>
<evidence type="ECO:0000313" key="10">
    <source>
        <dbReference type="Proteomes" id="UP000782241"/>
    </source>
</evidence>
<evidence type="ECO:0000256" key="3">
    <source>
        <dbReference type="ARBA" id="ARBA00022989"/>
    </source>
</evidence>
<dbReference type="InterPro" id="IPR001138">
    <property type="entry name" value="Zn2Cys6_DnaBD"/>
</dbReference>
<reference evidence="9" key="1">
    <citation type="submission" date="2021-04" db="EMBL/GenBank/DDBJ databases">
        <title>Draft genome of Fusarium avenaceum strain F156N33, isolated from an atmospheric sample in Virginia.</title>
        <authorList>
            <person name="Yang S."/>
            <person name="Vinatzer B.A."/>
            <person name="Coleman J."/>
        </authorList>
    </citation>
    <scope>NUCLEOTIDE SEQUENCE</scope>
    <source>
        <strain evidence="9">F156N33</strain>
    </source>
</reference>
<evidence type="ECO:0000256" key="4">
    <source>
        <dbReference type="ARBA" id="ARBA00023136"/>
    </source>
</evidence>
<dbReference type="GO" id="GO:0016020">
    <property type="term" value="C:membrane"/>
    <property type="evidence" value="ECO:0007669"/>
    <property type="project" value="UniProtKB-SubCell"/>
</dbReference>
<dbReference type="SUPFAM" id="SSF57701">
    <property type="entry name" value="Zn2/Cys6 DNA-binding domain"/>
    <property type="match status" value="1"/>
</dbReference>
<feature type="compositionally biased region" description="Polar residues" evidence="6">
    <location>
        <begin position="1"/>
        <end position="14"/>
    </location>
</feature>
<name>A0A9P7H4Y5_9HYPO</name>
<feature type="transmembrane region" description="Helical" evidence="7">
    <location>
        <begin position="553"/>
        <end position="573"/>
    </location>
</feature>
<feature type="domain" description="Zn(2)-C6 fungal-type" evidence="8">
    <location>
        <begin position="32"/>
        <end position="62"/>
    </location>
</feature>
<dbReference type="CDD" id="cd00067">
    <property type="entry name" value="GAL4"/>
    <property type="match status" value="1"/>
</dbReference>
<keyword evidence="3 7" id="KW-1133">Transmembrane helix</keyword>
<feature type="transmembrane region" description="Helical" evidence="7">
    <location>
        <begin position="412"/>
        <end position="434"/>
    </location>
</feature>
<comment type="caution">
    <text evidence="9">The sequence shown here is derived from an EMBL/GenBank/DDBJ whole genome shotgun (WGS) entry which is preliminary data.</text>
</comment>
<accession>A0A9P7H4Y5</accession>
<keyword evidence="2 7" id="KW-0812">Transmembrane</keyword>
<evidence type="ECO:0000256" key="2">
    <source>
        <dbReference type="ARBA" id="ARBA00022692"/>
    </source>
</evidence>
<gene>
    <name evidence="9" type="ORF">KAF25_004118</name>
</gene>
<dbReference type="Pfam" id="PF00172">
    <property type="entry name" value="Zn_clus"/>
    <property type="match status" value="1"/>
</dbReference>
<proteinExistence type="predicted"/>
<feature type="transmembrane region" description="Helical" evidence="7">
    <location>
        <begin position="385"/>
        <end position="406"/>
    </location>
</feature>
<organism evidence="9 10">
    <name type="scientific">Fusarium avenaceum</name>
    <dbReference type="NCBI Taxonomy" id="40199"/>
    <lineage>
        <taxon>Eukaryota</taxon>
        <taxon>Fungi</taxon>
        <taxon>Dikarya</taxon>
        <taxon>Ascomycota</taxon>
        <taxon>Pezizomycotina</taxon>
        <taxon>Sordariomycetes</taxon>
        <taxon>Hypocreomycetidae</taxon>
        <taxon>Hypocreales</taxon>
        <taxon>Nectriaceae</taxon>
        <taxon>Fusarium</taxon>
        <taxon>Fusarium tricinctum species complex</taxon>
    </lineage>
</organism>
<evidence type="ECO:0000256" key="6">
    <source>
        <dbReference type="SAM" id="MobiDB-lite"/>
    </source>
</evidence>
<comment type="subcellular location">
    <subcellularLocation>
        <location evidence="1">Membrane</location>
        <topology evidence="1">Multi-pass membrane protein</topology>
    </subcellularLocation>
</comment>
<dbReference type="GO" id="GO:0008270">
    <property type="term" value="F:zinc ion binding"/>
    <property type="evidence" value="ECO:0007669"/>
    <property type="project" value="InterPro"/>
</dbReference>
<protein>
    <recommendedName>
        <fullName evidence="8">Zn(2)-C6 fungal-type domain-containing protein</fullName>
    </recommendedName>
</protein>
<keyword evidence="5" id="KW-0539">Nucleus</keyword>
<evidence type="ECO:0000256" key="1">
    <source>
        <dbReference type="ARBA" id="ARBA00004141"/>
    </source>
</evidence>
<sequence>MSSSTPTQLPTSGTSEHRGSKTKRGHRKSRTGCQTCKLRRIKCGEEKPVCAHCERRGEECSYNLPLHPRHYTSPVSSPQASTTVTNLGLLDLELMHNFCTSTYATLSNDVTIRDLWRIRIVRLCFKCEYAMLAVLSVSALHLSHFSTERKQFLRERAIIYHNQALSIAAPSIDAYNNTNAQELFAFSILTIYYSFAQTPEQKDGPYPPWVVLISGCTSFLALSNSTLSLGPFSALLSKARRRIKCRQQVFKTDYMQQLRVFVDESVADPARRSIYQEALIALNQTYGVFYEVDGDKDLVDIFSWVVLAKDFLESVADEEPEALVVLSYFCVLLHKLPSQWWLNGWVSHIMTRTYASVAKMELFTRIDTLADGKLDFKLYRYTPSFPAAIVATVIFAILSCLHIWRLTKARTWYFIPFTIGGAFETIGYAARIISHNNKESVPAYSLQAILILVAPALFAASIYMILARIIISLRAQHLSLIPVQWMTKVFVCGDIVSFSLQAAGGGIQASGTIEAYDRGEKIILAGLFHRKCLRNPTLAARENAFPWKLDLNILYTVSIIILVRSIFRVVEYLQGNGGYLISHEVFLYIFDAVLMAIVMVVFLIWYVNHLQYKDGNEYDLEPCVVDETNSFR</sequence>
<dbReference type="InterPro" id="IPR007568">
    <property type="entry name" value="RTA1"/>
</dbReference>
<feature type="transmembrane region" description="Helical" evidence="7">
    <location>
        <begin position="585"/>
        <end position="607"/>
    </location>
</feature>
<feature type="region of interest" description="Disordered" evidence="6">
    <location>
        <begin position="1"/>
        <end position="28"/>
    </location>
</feature>
<dbReference type="PANTHER" id="PTHR31465:SF1">
    <property type="entry name" value="PROTEIN RTA1-RELATED"/>
    <property type="match status" value="1"/>
</dbReference>
<keyword evidence="10" id="KW-1185">Reference proteome</keyword>
<evidence type="ECO:0000256" key="7">
    <source>
        <dbReference type="SAM" id="Phobius"/>
    </source>
</evidence>
<dbReference type="AlphaFoldDB" id="A0A9P7H4Y5"/>
<dbReference type="InterPro" id="IPR036864">
    <property type="entry name" value="Zn2-C6_fun-type_DNA-bd_sf"/>
</dbReference>
<evidence type="ECO:0000313" key="9">
    <source>
        <dbReference type="EMBL" id="KAG5661879.1"/>
    </source>
</evidence>
<feature type="transmembrane region" description="Helical" evidence="7">
    <location>
        <begin position="446"/>
        <end position="471"/>
    </location>
</feature>
<dbReference type="InterPro" id="IPR021858">
    <property type="entry name" value="Fun_TF"/>
</dbReference>
<dbReference type="PROSITE" id="PS00463">
    <property type="entry name" value="ZN2_CY6_FUNGAL_1"/>
    <property type="match status" value="1"/>
</dbReference>
<dbReference type="Pfam" id="PF11951">
    <property type="entry name" value="Fungal_trans_2"/>
    <property type="match status" value="1"/>
</dbReference>
<dbReference type="Gene3D" id="4.10.240.10">
    <property type="entry name" value="Zn(2)-C6 fungal-type DNA-binding domain"/>
    <property type="match status" value="1"/>
</dbReference>